<dbReference type="EMBL" id="PDNA01000035">
    <property type="protein sequence ID" value="PGH21449.1"/>
    <property type="molecule type" value="Genomic_DNA"/>
</dbReference>
<dbReference type="AlphaFoldDB" id="A0A2B7YK65"/>
<reference evidence="2 3" key="1">
    <citation type="submission" date="2017-10" db="EMBL/GenBank/DDBJ databases">
        <title>Comparative genomics in systemic dimorphic fungi from Ajellomycetaceae.</title>
        <authorList>
            <person name="Munoz J.F."/>
            <person name="Mcewen J.G."/>
            <person name="Clay O.K."/>
            <person name="Cuomo C.A."/>
        </authorList>
    </citation>
    <scope>NUCLEOTIDE SEQUENCE [LARGE SCALE GENOMIC DNA]</scope>
    <source>
        <strain evidence="2 3">UAMH7299</strain>
    </source>
</reference>
<dbReference type="PROSITE" id="PS50181">
    <property type="entry name" value="FBOX"/>
    <property type="match status" value="1"/>
</dbReference>
<gene>
    <name evidence="2" type="ORF">AJ80_03240</name>
</gene>
<proteinExistence type="predicted"/>
<comment type="caution">
    <text evidence="2">The sequence shown here is derived from an EMBL/GenBank/DDBJ whole genome shotgun (WGS) entry which is preliminary data.</text>
</comment>
<evidence type="ECO:0000313" key="2">
    <source>
        <dbReference type="EMBL" id="PGH21449.1"/>
    </source>
</evidence>
<dbReference type="InterPro" id="IPR036047">
    <property type="entry name" value="F-box-like_dom_sf"/>
</dbReference>
<evidence type="ECO:0000313" key="3">
    <source>
        <dbReference type="Proteomes" id="UP000224634"/>
    </source>
</evidence>
<dbReference type="InterPro" id="IPR001810">
    <property type="entry name" value="F-box_dom"/>
</dbReference>
<accession>A0A2B7YK65</accession>
<organism evidence="2 3">
    <name type="scientific">Polytolypa hystricis (strain UAMH7299)</name>
    <dbReference type="NCBI Taxonomy" id="1447883"/>
    <lineage>
        <taxon>Eukaryota</taxon>
        <taxon>Fungi</taxon>
        <taxon>Dikarya</taxon>
        <taxon>Ascomycota</taxon>
        <taxon>Pezizomycotina</taxon>
        <taxon>Eurotiomycetes</taxon>
        <taxon>Eurotiomycetidae</taxon>
        <taxon>Onygenales</taxon>
        <taxon>Onygenales incertae sedis</taxon>
        <taxon>Polytolypa</taxon>
    </lineage>
</organism>
<evidence type="ECO:0000259" key="1">
    <source>
        <dbReference type="PROSITE" id="PS50181"/>
    </source>
</evidence>
<sequence>MAPLLTLPDALILCVFEELADLDDVMYLERVCKRFHHFLERGRNRLTVYKAIIVRAPHHNASPTDQLGVFKGMGLPVLQDLYLDPSMQIMFRRPEFSYFHMITEEQFELLEKECNLEPPQLSKSKNNTPQAPLDAPFGSKQVHRFYQALTARWLAVEALTLFRVSRDNGRDLPEGTKPTRTLSDALDILEVGEFVGGFLVLKIFANIAEHPSWCASHQLGPRSMPRIGIGEQEGRMWGEFVRNIQQYLRPPNIIELLLLSPKRQQWSPSKKGHYLWQLGAFDTLSPTLRGSGKPCLNIVERALLRRLEYGVTHKVIHPGSDLLSPGSDFWRPGYLRWGHYREFHWAEDARGRVLSWDDEGDWVKQYVLGRLPIDRLDHECCKGLSGS</sequence>
<dbReference type="Proteomes" id="UP000224634">
    <property type="component" value="Unassembled WGS sequence"/>
</dbReference>
<protein>
    <recommendedName>
        <fullName evidence="1">F-box domain-containing protein</fullName>
    </recommendedName>
</protein>
<dbReference type="SUPFAM" id="SSF81383">
    <property type="entry name" value="F-box domain"/>
    <property type="match status" value="1"/>
</dbReference>
<name>A0A2B7YK65_POLH7</name>
<dbReference type="OrthoDB" id="5384804at2759"/>
<feature type="domain" description="F-box" evidence="1">
    <location>
        <begin position="1"/>
        <end position="52"/>
    </location>
</feature>
<keyword evidence="3" id="KW-1185">Reference proteome</keyword>